<dbReference type="Proteomes" id="UP000614469">
    <property type="component" value="Unassembled WGS sequence"/>
</dbReference>
<dbReference type="InterPro" id="IPR050270">
    <property type="entry name" value="DegV_domain_contain"/>
</dbReference>
<protein>
    <submittedName>
        <fullName evidence="2">DegV family protein</fullName>
    </submittedName>
</protein>
<accession>A0A8J6NN30</accession>
<keyword evidence="1" id="KW-0446">Lipid-binding</keyword>
<evidence type="ECO:0000313" key="2">
    <source>
        <dbReference type="EMBL" id="MBC8335896.1"/>
    </source>
</evidence>
<dbReference type="PANTHER" id="PTHR33434:SF2">
    <property type="entry name" value="FATTY ACID-BINDING PROTEIN TM_1468"/>
    <property type="match status" value="1"/>
</dbReference>
<dbReference type="SUPFAM" id="SSF82549">
    <property type="entry name" value="DAK1/DegV-like"/>
    <property type="match status" value="1"/>
</dbReference>
<dbReference type="GO" id="GO:0008289">
    <property type="term" value="F:lipid binding"/>
    <property type="evidence" value="ECO:0007669"/>
    <property type="project" value="UniProtKB-KW"/>
</dbReference>
<dbReference type="InterPro" id="IPR043168">
    <property type="entry name" value="DegV_C"/>
</dbReference>
<dbReference type="PROSITE" id="PS51482">
    <property type="entry name" value="DEGV"/>
    <property type="match status" value="1"/>
</dbReference>
<dbReference type="Gene3D" id="3.30.1180.10">
    <property type="match status" value="1"/>
</dbReference>
<reference evidence="2 3" key="1">
    <citation type="submission" date="2020-08" db="EMBL/GenBank/DDBJ databases">
        <title>Bridging the membrane lipid divide: bacteria of the FCB group superphylum have the potential to synthesize archaeal ether lipids.</title>
        <authorList>
            <person name="Villanueva L."/>
            <person name="Von Meijenfeldt F.A.B."/>
            <person name="Westbye A.B."/>
            <person name="Yadav S."/>
            <person name="Hopmans E.C."/>
            <person name="Dutilh B.E."/>
            <person name="Sinninghe Damste J.S."/>
        </authorList>
    </citation>
    <scope>NUCLEOTIDE SEQUENCE [LARGE SCALE GENOMIC DNA]</scope>
    <source>
        <strain evidence="2">NIOZ-UU36</strain>
    </source>
</reference>
<dbReference type="InterPro" id="IPR003797">
    <property type="entry name" value="DegV"/>
</dbReference>
<evidence type="ECO:0000313" key="3">
    <source>
        <dbReference type="Proteomes" id="UP000614469"/>
    </source>
</evidence>
<name>A0A8J6NN30_9CHLR</name>
<dbReference type="NCBIfam" id="TIGR00762">
    <property type="entry name" value="DegV"/>
    <property type="match status" value="1"/>
</dbReference>
<dbReference type="Pfam" id="PF02645">
    <property type="entry name" value="DegV"/>
    <property type="match status" value="1"/>
</dbReference>
<dbReference type="EMBL" id="JACNJN010000127">
    <property type="protein sequence ID" value="MBC8335896.1"/>
    <property type="molecule type" value="Genomic_DNA"/>
</dbReference>
<dbReference type="PANTHER" id="PTHR33434">
    <property type="entry name" value="DEGV DOMAIN-CONTAINING PROTEIN DR_1986-RELATED"/>
    <property type="match status" value="1"/>
</dbReference>
<sequence length="280" mass="31002">MLHIVTDGAADMPPEWGEEYDIHTIPINIQFGDKTFLQFIDLDFDSFYEMVDETKTVPKTSQPSPHQFVEYYKNIAKEGDTILSMHVTSKLSGTYASSVMAAEELKDTYNIIPVDSAGGSMGLGFMCRIVREMDRAGKSIEEILAYIERIKYKVQIILTLDTLEYARMSGRVGTLSAALASVLNVKPIAVLKEGVVDMVEKVRTRKAALSRVLEMGQEVYGTQEVYLSVVHARDLESGARLLDEAKKIFNTKDAVLTDLSVSLATNFGPGTVGLVLYPVE</sequence>
<gene>
    <name evidence="2" type="ORF">H8E29_11560</name>
</gene>
<comment type="caution">
    <text evidence="2">The sequence shown here is derived from an EMBL/GenBank/DDBJ whole genome shotgun (WGS) entry which is preliminary data.</text>
</comment>
<proteinExistence type="predicted"/>
<dbReference type="Gene3D" id="3.40.50.10170">
    <property type="match status" value="1"/>
</dbReference>
<organism evidence="2 3">
    <name type="scientific">Candidatus Desulfolinea nitratireducens</name>
    <dbReference type="NCBI Taxonomy" id="2841698"/>
    <lineage>
        <taxon>Bacteria</taxon>
        <taxon>Bacillati</taxon>
        <taxon>Chloroflexota</taxon>
        <taxon>Anaerolineae</taxon>
        <taxon>Anaerolineales</taxon>
        <taxon>Anaerolineales incertae sedis</taxon>
        <taxon>Candidatus Desulfolinea</taxon>
    </lineage>
</organism>
<evidence type="ECO:0000256" key="1">
    <source>
        <dbReference type="ARBA" id="ARBA00023121"/>
    </source>
</evidence>
<dbReference type="AlphaFoldDB" id="A0A8J6NN30"/>